<dbReference type="EMBL" id="FOCG01000001">
    <property type="protein sequence ID" value="SEM62718.1"/>
    <property type="molecule type" value="Genomic_DNA"/>
</dbReference>
<dbReference type="CDD" id="cd01335">
    <property type="entry name" value="Radical_SAM"/>
    <property type="match status" value="1"/>
</dbReference>
<dbReference type="Gene3D" id="3.80.30.20">
    <property type="entry name" value="tm_1862 like domain"/>
    <property type="match status" value="1"/>
</dbReference>
<dbReference type="SFLD" id="SFLDF00310">
    <property type="entry name" value="oxygen-independent_coproporphy"/>
    <property type="match status" value="1"/>
</dbReference>
<keyword evidence="3" id="KW-1185">Reference proteome</keyword>
<dbReference type="InterPro" id="IPR006638">
    <property type="entry name" value="Elp3/MiaA/NifB-like_rSAM"/>
</dbReference>
<reference evidence="2 3" key="1">
    <citation type="submission" date="2016-10" db="EMBL/GenBank/DDBJ databases">
        <authorList>
            <person name="de Groot N.N."/>
        </authorList>
    </citation>
    <scope>NUCLEOTIDE SEQUENCE [LARGE SCALE GENOMIC DNA]</scope>
    <source>
        <strain evidence="2 3">CGMCC 1.5070</strain>
    </source>
</reference>
<dbReference type="InterPro" id="IPR058240">
    <property type="entry name" value="rSAM_sf"/>
</dbReference>
<dbReference type="GO" id="GO:0051539">
    <property type="term" value="F:4 iron, 4 sulfur cluster binding"/>
    <property type="evidence" value="ECO:0007669"/>
    <property type="project" value="TreeGrafter"/>
</dbReference>
<name>A0A1H7ZYR6_9FIRM</name>
<organism evidence="2 3">
    <name type="scientific">Hydrogenoanaerobacterium saccharovorans</name>
    <dbReference type="NCBI Taxonomy" id="474960"/>
    <lineage>
        <taxon>Bacteria</taxon>
        <taxon>Bacillati</taxon>
        <taxon>Bacillota</taxon>
        <taxon>Clostridia</taxon>
        <taxon>Eubacteriales</taxon>
        <taxon>Oscillospiraceae</taxon>
        <taxon>Hydrogenoanaerobacterium</taxon>
    </lineage>
</organism>
<dbReference type="InterPro" id="IPR023995">
    <property type="entry name" value="HemZ"/>
</dbReference>
<feature type="domain" description="Radical SAM core" evidence="1">
    <location>
        <begin position="160"/>
        <end position="393"/>
    </location>
</feature>
<dbReference type="PANTHER" id="PTHR13932:SF1">
    <property type="entry name" value="OXYGEN-INDEPENDENT COPROPORPHYRINOGEN-III OXIDASE-LIKE PROTEIN HEMZ"/>
    <property type="match status" value="1"/>
</dbReference>
<dbReference type="GO" id="GO:0003824">
    <property type="term" value="F:catalytic activity"/>
    <property type="evidence" value="ECO:0007669"/>
    <property type="project" value="InterPro"/>
</dbReference>
<dbReference type="InterPro" id="IPR034505">
    <property type="entry name" value="Coproporphyrinogen-III_oxidase"/>
</dbReference>
<dbReference type="STRING" id="474960.SAMN05216180_0942"/>
<dbReference type="SUPFAM" id="SSF102114">
    <property type="entry name" value="Radical SAM enzymes"/>
    <property type="match status" value="1"/>
</dbReference>
<dbReference type="PROSITE" id="PS51918">
    <property type="entry name" value="RADICAL_SAM"/>
    <property type="match status" value="1"/>
</dbReference>
<dbReference type="Proteomes" id="UP000199158">
    <property type="component" value="Unassembled WGS sequence"/>
</dbReference>
<dbReference type="AlphaFoldDB" id="A0A1H7ZYR6"/>
<dbReference type="SFLD" id="SFLDG01082">
    <property type="entry name" value="B12-binding_domain_containing"/>
    <property type="match status" value="1"/>
</dbReference>
<gene>
    <name evidence="2" type="ORF">SAMN05216180_0942</name>
</gene>
<dbReference type="NCBIfam" id="TIGR03994">
    <property type="entry name" value="rSAM_HemZ"/>
    <property type="match status" value="1"/>
</dbReference>
<accession>A0A1H7ZYR6</accession>
<dbReference type="RefSeq" id="WP_092752139.1">
    <property type="nucleotide sequence ID" value="NZ_FOCG01000001.1"/>
</dbReference>
<dbReference type="PANTHER" id="PTHR13932">
    <property type="entry name" value="COPROPORPHYRINIGEN III OXIDASE"/>
    <property type="match status" value="1"/>
</dbReference>
<evidence type="ECO:0000313" key="3">
    <source>
        <dbReference type="Proteomes" id="UP000199158"/>
    </source>
</evidence>
<evidence type="ECO:0000313" key="2">
    <source>
        <dbReference type="EMBL" id="SEM62718.1"/>
    </source>
</evidence>
<protein>
    <submittedName>
        <fullName evidence="2">Oxygen-independent coproporphyrinogen-3 oxidase</fullName>
    </submittedName>
</protein>
<dbReference type="GO" id="GO:0005737">
    <property type="term" value="C:cytoplasm"/>
    <property type="evidence" value="ECO:0007669"/>
    <property type="project" value="TreeGrafter"/>
</dbReference>
<dbReference type="InterPro" id="IPR023404">
    <property type="entry name" value="rSAM_horseshoe"/>
</dbReference>
<dbReference type="SFLD" id="SFLDS00029">
    <property type="entry name" value="Radical_SAM"/>
    <property type="match status" value="1"/>
</dbReference>
<dbReference type="InterPro" id="IPR007197">
    <property type="entry name" value="rSAM"/>
</dbReference>
<dbReference type="OrthoDB" id="9808022at2"/>
<sequence length="496" mass="56882">MKIFIDGHDYQYEMESLVRMFFHGKSLPVQQGVPDVENDYIYTKAIRHANSTELMVTVKLGGELKNANDTVQNDLQEYNAECERVFAVMLYRILTPMTGIQLKWGVLTGIRPVKFVHRFHEQGLSDEEIRRILTEKYLVSQQKINLMMETARREAQVLRLSKPNSYSLYISIPFCPTRCLYCSFVSHSIEKTKKLMPEYVELLIREIEYTAEVLRSIDGLQLETIYFGGGTPTSLTAEQLRQVMDAVNRCFDCSSVREYTVEAGRPDTITEEKLCVLKEYGATRISINPQTMNDSVLNAIGRKHTTQQTIDAFWLARKTGHTNINMDLIAGLPTDTVESFRSTLDEVIKLNPENITLHTLSVKRAATLADEAEEVYRAQSATVTQMLEYASQSFHAAAYHPYYLYRQKNTVDNMENVGYCKEGCEGLYNVYIMDETHSIVALGAGAVSKLKEPNGELINRVFNYKYPYEYISRFDEILARKNKIAEFYATHPFECK</sequence>
<dbReference type="Pfam" id="PF04055">
    <property type="entry name" value="Radical_SAM"/>
    <property type="match status" value="1"/>
</dbReference>
<dbReference type="SMART" id="SM00729">
    <property type="entry name" value="Elp3"/>
    <property type="match status" value="1"/>
</dbReference>
<dbReference type="SFLD" id="SFLDG01065">
    <property type="entry name" value="anaerobic_coproporphyrinogen-I"/>
    <property type="match status" value="1"/>
</dbReference>
<evidence type="ECO:0000259" key="1">
    <source>
        <dbReference type="PROSITE" id="PS51918"/>
    </source>
</evidence>
<proteinExistence type="predicted"/>
<dbReference type="GO" id="GO:0006779">
    <property type="term" value="P:porphyrin-containing compound biosynthetic process"/>
    <property type="evidence" value="ECO:0007669"/>
    <property type="project" value="TreeGrafter"/>
</dbReference>